<protein>
    <submittedName>
        <fullName evidence="2">Dissimilatory sulfite reductase D</fullName>
    </submittedName>
</protein>
<evidence type="ECO:0000313" key="3">
    <source>
        <dbReference type="Proteomes" id="UP000001052"/>
    </source>
</evidence>
<feature type="domain" description="Dissimilatory sulphite reductase D" evidence="1">
    <location>
        <begin position="6"/>
        <end position="69"/>
    </location>
</feature>
<reference evidence="3" key="1">
    <citation type="submission" date="2009-09" db="EMBL/GenBank/DDBJ databases">
        <title>The complete chromosome of Desulfohalobium retbaense DSM 5692.</title>
        <authorList>
            <consortium name="US DOE Joint Genome Institute (JGI-PGF)"/>
            <person name="Lucas S."/>
            <person name="Copeland A."/>
            <person name="Lapidus A."/>
            <person name="Glavina del Rio T."/>
            <person name="Dalin E."/>
            <person name="Tice H."/>
            <person name="Bruce D."/>
            <person name="Goodwin L."/>
            <person name="Pitluck S."/>
            <person name="Kyrpides N."/>
            <person name="Mavromatis K."/>
            <person name="Ivanova N."/>
            <person name="Mikhailova N."/>
            <person name="Munk A.C."/>
            <person name="Brettin T."/>
            <person name="Detter J.C."/>
            <person name="Han C."/>
            <person name="Tapia R."/>
            <person name="Larimer F."/>
            <person name="Land M."/>
            <person name="Hauser L."/>
            <person name="Markowitz V."/>
            <person name="Cheng J.-F."/>
            <person name="Hugenholtz P."/>
            <person name="Woyke T."/>
            <person name="Wu D."/>
            <person name="Spring S."/>
            <person name="Klenk H.-P."/>
            <person name="Eisen J.A."/>
        </authorList>
    </citation>
    <scope>NUCLEOTIDE SEQUENCE [LARGE SCALE GENOMIC DNA]</scope>
    <source>
        <strain evidence="3">DSM 5692</strain>
    </source>
</reference>
<evidence type="ECO:0000259" key="1">
    <source>
        <dbReference type="Pfam" id="PF08679"/>
    </source>
</evidence>
<keyword evidence="3" id="KW-1185">Reference proteome</keyword>
<dbReference type="Pfam" id="PF08679">
    <property type="entry name" value="DsrD"/>
    <property type="match status" value="1"/>
</dbReference>
<dbReference type="OrthoDB" id="5459227at2"/>
<organism evidence="2 3">
    <name type="scientific">Desulfohalobium retbaense (strain ATCC 49708 / DSM 5692 / JCM 16813 / HR100)</name>
    <dbReference type="NCBI Taxonomy" id="485915"/>
    <lineage>
        <taxon>Bacteria</taxon>
        <taxon>Pseudomonadati</taxon>
        <taxon>Thermodesulfobacteriota</taxon>
        <taxon>Desulfovibrionia</taxon>
        <taxon>Desulfovibrionales</taxon>
        <taxon>Desulfohalobiaceae</taxon>
        <taxon>Desulfohalobium</taxon>
    </lineage>
</organism>
<gene>
    <name evidence="2" type="ordered locus">Dret_1637</name>
</gene>
<dbReference type="EMBL" id="CP001734">
    <property type="protein sequence ID" value="ACV68921.1"/>
    <property type="molecule type" value="Genomic_DNA"/>
</dbReference>
<sequence>MLGEEAKDKLEAELQKKSSNKSKFYFNDLAKILDEKPRQAKKVVTEMVNEGRLSLWSSGSTTMYTLPGQGGY</sequence>
<dbReference type="InterPro" id="IPR036390">
    <property type="entry name" value="WH_DNA-bd_sf"/>
</dbReference>
<dbReference type="InterPro" id="IPR014793">
    <property type="entry name" value="DsrD"/>
</dbReference>
<dbReference type="KEGG" id="drt:Dret_1637"/>
<name>C8X3C4_DESRD</name>
<proteinExistence type="predicted"/>
<dbReference type="SUPFAM" id="SSF46785">
    <property type="entry name" value="Winged helix' DNA-binding domain"/>
    <property type="match status" value="1"/>
</dbReference>
<dbReference type="HOGENOM" id="CLU_196901_0_0_7"/>
<dbReference type="Proteomes" id="UP000001052">
    <property type="component" value="Chromosome"/>
</dbReference>
<dbReference type="Gene3D" id="1.10.10.10">
    <property type="entry name" value="Winged helix-like DNA-binding domain superfamily/Winged helix DNA-binding domain"/>
    <property type="match status" value="1"/>
</dbReference>
<accession>C8X3C4</accession>
<dbReference type="AlphaFoldDB" id="C8X3C4"/>
<dbReference type="InterPro" id="IPR036388">
    <property type="entry name" value="WH-like_DNA-bd_sf"/>
</dbReference>
<dbReference type="STRING" id="485915.Dret_1637"/>
<dbReference type="RefSeq" id="WP_015752064.1">
    <property type="nucleotide sequence ID" value="NC_013223.1"/>
</dbReference>
<reference evidence="2 3" key="2">
    <citation type="journal article" date="2010" name="Stand. Genomic Sci.">
        <title>Complete genome sequence of Desulfohalobium retbaense type strain (HR(100)).</title>
        <authorList>
            <person name="Spring S."/>
            <person name="Nolan M."/>
            <person name="Lapidus A."/>
            <person name="Glavina Del Rio T."/>
            <person name="Copeland A."/>
            <person name="Tice H."/>
            <person name="Cheng J.F."/>
            <person name="Lucas S."/>
            <person name="Land M."/>
            <person name="Chen F."/>
            <person name="Bruce D."/>
            <person name="Goodwin L."/>
            <person name="Pitluck S."/>
            <person name="Ivanova N."/>
            <person name="Mavromatis K."/>
            <person name="Mikhailova N."/>
            <person name="Pati A."/>
            <person name="Chen A."/>
            <person name="Palaniappan K."/>
            <person name="Hauser L."/>
            <person name="Chang Y.J."/>
            <person name="Jeffries C.D."/>
            <person name="Munk C."/>
            <person name="Kiss H."/>
            <person name="Chain P."/>
            <person name="Han C."/>
            <person name="Brettin T."/>
            <person name="Detter J.C."/>
            <person name="Schuler E."/>
            <person name="Goker M."/>
            <person name="Rohde M."/>
            <person name="Bristow J."/>
            <person name="Eisen J.A."/>
            <person name="Markowitz V."/>
            <person name="Hugenholtz P."/>
            <person name="Kyrpides N.C."/>
            <person name="Klenk H.P."/>
        </authorList>
    </citation>
    <scope>NUCLEOTIDE SEQUENCE [LARGE SCALE GENOMIC DNA]</scope>
    <source>
        <strain evidence="2 3">DSM 5692</strain>
    </source>
</reference>
<evidence type="ECO:0000313" key="2">
    <source>
        <dbReference type="EMBL" id="ACV68921.1"/>
    </source>
</evidence>